<dbReference type="OrthoDB" id="8442375at2"/>
<reference evidence="2 3" key="1">
    <citation type="submission" date="2015-06" db="EMBL/GenBank/DDBJ databases">
        <title>Draft genome sequence of an Antarctic Pseudomonas sp. strain KG01 with full potential for biotechnological applications.</title>
        <authorList>
            <person name="Pavlov M.S."/>
            <person name="Lira F."/>
            <person name="Martinez J.L."/>
            <person name="Marshall S.H."/>
        </authorList>
    </citation>
    <scope>NUCLEOTIDE SEQUENCE [LARGE SCALE GENOMIC DNA]</scope>
    <source>
        <strain evidence="2 3">KG01</strain>
    </source>
</reference>
<evidence type="ECO:0000256" key="1">
    <source>
        <dbReference type="SAM" id="MobiDB-lite"/>
    </source>
</evidence>
<dbReference type="SUPFAM" id="SSF110849">
    <property type="entry name" value="ParB/Sulfiredoxin"/>
    <property type="match status" value="1"/>
</dbReference>
<dbReference type="REBASE" id="127157">
    <property type="entry name" value="PspKG01ORF21100P"/>
</dbReference>
<evidence type="ECO:0000313" key="3">
    <source>
        <dbReference type="Proteomes" id="UP000037551"/>
    </source>
</evidence>
<feature type="compositionally biased region" description="Gly residues" evidence="1">
    <location>
        <begin position="326"/>
        <end position="337"/>
    </location>
</feature>
<dbReference type="InterPro" id="IPR036086">
    <property type="entry name" value="ParB/Sulfiredoxin_sf"/>
</dbReference>
<organism evidence="2 3">
    <name type="scientific">Pseudomonas fildesensis</name>
    <dbReference type="NCBI Taxonomy" id="1674920"/>
    <lineage>
        <taxon>Bacteria</taxon>
        <taxon>Pseudomonadati</taxon>
        <taxon>Pseudomonadota</taxon>
        <taxon>Gammaproteobacteria</taxon>
        <taxon>Pseudomonadales</taxon>
        <taxon>Pseudomonadaceae</taxon>
        <taxon>Pseudomonas</taxon>
    </lineage>
</organism>
<evidence type="ECO:0000313" key="2">
    <source>
        <dbReference type="EMBL" id="KMT53545.1"/>
    </source>
</evidence>
<dbReference type="CDD" id="cd16387">
    <property type="entry name" value="ParB_N_Srx"/>
    <property type="match status" value="1"/>
</dbReference>
<comment type="caution">
    <text evidence="2">The sequence shown here is derived from an EMBL/GenBank/DDBJ whole genome shotgun (WGS) entry which is preliminary data.</text>
</comment>
<keyword evidence="3" id="KW-1185">Reference proteome</keyword>
<dbReference type="PATRIC" id="fig|1674920.3.peg.2622"/>
<gene>
    <name evidence="2" type="ORF">ACR52_21095</name>
</gene>
<dbReference type="STRING" id="1674920.ACR52_21095"/>
<feature type="region of interest" description="Disordered" evidence="1">
    <location>
        <begin position="278"/>
        <end position="348"/>
    </location>
</feature>
<dbReference type="AlphaFoldDB" id="A0A0J8FTH9"/>
<protein>
    <recommendedName>
        <fullName evidence="4">ParB/Sulfiredoxin domain-containing protein</fullName>
    </recommendedName>
</protein>
<dbReference type="EMBL" id="LFMW01000014">
    <property type="protein sequence ID" value="KMT53545.1"/>
    <property type="molecule type" value="Genomic_DNA"/>
</dbReference>
<sequence>MRAEFKEKKAVSIDLLTLDEKNPRLGFAKDQDSVLARMIAYGQPFFALAKDIAESGLSIEHVVVQKDGNKYRVRDGNRRISALKLLNRPHLCPDKATRERFTKLAKTAEENGNLLGKVDCMVGSSEEAINAYIWRAHTGENGGVGRSGWESLQQEFYQISIGEKGGYWRAAKLMLWADENDLEVPDKFSITTLGRFFNAAKNIKLLGFEFDEDDNIFPTVPLFTAVVIVKKIIADIESGCVHVKRGDTPGTLSLMLAENRDLYIAAIRHEMKLDTVGAVDPVPGGNGAGARPASSPTGGQPGENGSGPDVGGGKPGSGPAQADASGAGGVDVKGGKNGTTPATHSSLRKKYVTRALHPLEMPTSEQKVRDIYKELQTVEKCPIAGMMLVRAFVESTFRKFVRVNELMEEGRIDVASIKDMLKFIRKKLVEGGVLVEGKGSDLFLKVELMEQNSIVTIPTMQKFIHSEMFNPKDADVIKTWDEFYHFLKLLWQLLAAKA</sequence>
<evidence type="ECO:0008006" key="4">
    <source>
        <dbReference type="Google" id="ProtNLM"/>
    </source>
</evidence>
<dbReference type="Proteomes" id="UP000037551">
    <property type="component" value="Unassembled WGS sequence"/>
</dbReference>
<proteinExistence type="predicted"/>
<dbReference type="RefSeq" id="WP_048729041.1">
    <property type="nucleotide sequence ID" value="NZ_LFMW01000014.1"/>
</dbReference>
<accession>A0A0J8FTH9</accession>
<feature type="compositionally biased region" description="Gly residues" evidence="1">
    <location>
        <begin position="299"/>
        <end position="316"/>
    </location>
</feature>
<name>A0A0J8FTH9_9PSED</name>